<dbReference type="EMBL" id="CALOZG010000085">
    <property type="protein sequence ID" value="CAH4036912.1"/>
    <property type="molecule type" value="Genomic_DNA"/>
</dbReference>
<evidence type="ECO:0000313" key="12">
    <source>
        <dbReference type="Proteomes" id="UP001152562"/>
    </source>
</evidence>
<dbReference type="EC" id="2.4.1.-" evidence="10"/>
<comment type="similarity">
    <text evidence="2 10">Belongs to the glycosyltransferase 31 family.</text>
</comment>
<evidence type="ECO:0000256" key="8">
    <source>
        <dbReference type="ARBA" id="ARBA00023034"/>
    </source>
</evidence>
<dbReference type="Pfam" id="PF01762">
    <property type="entry name" value="Galactosyl_T"/>
    <property type="match status" value="1"/>
</dbReference>
<dbReference type="PANTHER" id="PTHR11214">
    <property type="entry name" value="BETA-1,3-N-ACETYLGLUCOSAMINYLTRANSFERASE"/>
    <property type="match status" value="1"/>
</dbReference>
<evidence type="ECO:0000256" key="4">
    <source>
        <dbReference type="ARBA" id="ARBA00022679"/>
    </source>
</evidence>
<evidence type="ECO:0000256" key="6">
    <source>
        <dbReference type="ARBA" id="ARBA00022968"/>
    </source>
</evidence>
<dbReference type="PANTHER" id="PTHR11214:SF235">
    <property type="entry name" value="HEXOSYLTRANSFERASE"/>
    <property type="match status" value="1"/>
</dbReference>
<keyword evidence="9" id="KW-0472">Membrane</keyword>
<dbReference type="GO" id="GO:0006493">
    <property type="term" value="P:protein O-linked glycosylation"/>
    <property type="evidence" value="ECO:0007669"/>
    <property type="project" value="TreeGrafter"/>
</dbReference>
<keyword evidence="8 10" id="KW-0333">Golgi apparatus</keyword>
<proteinExistence type="inferred from homology"/>
<keyword evidence="12" id="KW-1185">Reference proteome</keyword>
<dbReference type="InterPro" id="IPR002659">
    <property type="entry name" value="Glyco_trans_31"/>
</dbReference>
<keyword evidence="4" id="KW-0808">Transferase</keyword>
<evidence type="ECO:0000256" key="9">
    <source>
        <dbReference type="ARBA" id="ARBA00023136"/>
    </source>
</evidence>
<evidence type="ECO:0000256" key="7">
    <source>
        <dbReference type="ARBA" id="ARBA00022989"/>
    </source>
</evidence>
<keyword evidence="6" id="KW-0735">Signal-anchor</keyword>
<dbReference type="Gene3D" id="3.90.550.50">
    <property type="match status" value="1"/>
</dbReference>
<evidence type="ECO:0000256" key="1">
    <source>
        <dbReference type="ARBA" id="ARBA00004323"/>
    </source>
</evidence>
<comment type="subcellular location">
    <subcellularLocation>
        <location evidence="1 10">Golgi apparatus membrane</location>
        <topology evidence="1 10">Single-pass type II membrane protein</topology>
    </subcellularLocation>
</comment>
<accession>A0A9P0XJN1</accession>
<keyword evidence="5" id="KW-0812">Transmembrane</keyword>
<dbReference type="AlphaFoldDB" id="A0A9P0XJN1"/>
<evidence type="ECO:0000313" key="11">
    <source>
        <dbReference type="EMBL" id="CAH4036912.1"/>
    </source>
</evidence>
<sequence>MQKKVLYLIIFLLVSLAFWIYRTSNIETENTILILQQNQQYINTIIISPSNSTCRNPIHILIIVTSYVGHIELRSAHRQAMPPDYLASKNASRIFLLAKLPSAERYITQAAIEDESKAFGDILQGSFYEHYRNLTYKHLMGLQWASSKCSNTAFILKVDDDTVFNFDKTVDYLSSIPTQDQFIMGYILNNTFPRRNSNNKWFVTREEYPRHQYPAYLSGWFYIVNPKTAEMICSEAPYHPYFWIDDILVTGILTEYLNIKLQQLPSGFWLEYYELVECCIRDMVEKNIQCKYVVGPNGGRHNLLVEFNNAYRNCKTSCSRSDQQNLKDTCIMKRDRTIFSDGME</sequence>
<keyword evidence="7" id="KW-1133">Transmembrane helix</keyword>
<comment type="caution">
    <text evidence="11">The sequence shown here is derived from an EMBL/GenBank/DDBJ whole genome shotgun (WGS) entry which is preliminary data.</text>
</comment>
<gene>
    <name evidence="11" type="ORF">PIBRA_LOCUS12653</name>
</gene>
<evidence type="ECO:0000256" key="10">
    <source>
        <dbReference type="RuleBase" id="RU363063"/>
    </source>
</evidence>
<dbReference type="Proteomes" id="UP001152562">
    <property type="component" value="Unassembled WGS sequence"/>
</dbReference>
<organism evidence="11 12">
    <name type="scientific">Pieris brassicae</name>
    <name type="common">White butterfly</name>
    <name type="synonym">Large white butterfly</name>
    <dbReference type="NCBI Taxonomy" id="7116"/>
    <lineage>
        <taxon>Eukaryota</taxon>
        <taxon>Metazoa</taxon>
        <taxon>Ecdysozoa</taxon>
        <taxon>Arthropoda</taxon>
        <taxon>Hexapoda</taxon>
        <taxon>Insecta</taxon>
        <taxon>Pterygota</taxon>
        <taxon>Neoptera</taxon>
        <taxon>Endopterygota</taxon>
        <taxon>Lepidoptera</taxon>
        <taxon>Glossata</taxon>
        <taxon>Ditrysia</taxon>
        <taxon>Papilionoidea</taxon>
        <taxon>Pieridae</taxon>
        <taxon>Pierinae</taxon>
        <taxon>Pieris</taxon>
    </lineage>
</organism>
<evidence type="ECO:0000256" key="5">
    <source>
        <dbReference type="ARBA" id="ARBA00022692"/>
    </source>
</evidence>
<keyword evidence="3 10" id="KW-0328">Glycosyltransferase</keyword>
<evidence type="ECO:0000256" key="3">
    <source>
        <dbReference type="ARBA" id="ARBA00022676"/>
    </source>
</evidence>
<dbReference type="GO" id="GO:0016758">
    <property type="term" value="F:hexosyltransferase activity"/>
    <property type="evidence" value="ECO:0007669"/>
    <property type="project" value="InterPro"/>
</dbReference>
<reference evidence="11" key="1">
    <citation type="submission" date="2022-05" db="EMBL/GenBank/DDBJ databases">
        <authorList>
            <person name="Okamura Y."/>
        </authorList>
    </citation>
    <scope>NUCLEOTIDE SEQUENCE</scope>
</reference>
<protein>
    <recommendedName>
        <fullName evidence="10">Hexosyltransferase</fullName>
        <ecNumber evidence="10">2.4.1.-</ecNumber>
    </recommendedName>
</protein>
<name>A0A9P0XJN1_PIEBR</name>
<dbReference type="GO" id="GO:0000139">
    <property type="term" value="C:Golgi membrane"/>
    <property type="evidence" value="ECO:0007669"/>
    <property type="project" value="UniProtKB-SubCell"/>
</dbReference>
<evidence type="ECO:0000256" key="2">
    <source>
        <dbReference type="ARBA" id="ARBA00008661"/>
    </source>
</evidence>